<evidence type="ECO:0000313" key="1">
    <source>
        <dbReference type="EMBL" id="GKV12651.1"/>
    </source>
</evidence>
<gene>
    <name evidence="1" type="ORF">SLEP1_g23774</name>
</gene>
<keyword evidence="2" id="KW-1185">Reference proteome</keyword>
<dbReference type="Proteomes" id="UP001054252">
    <property type="component" value="Unassembled WGS sequence"/>
</dbReference>
<protein>
    <submittedName>
        <fullName evidence="1">Uncharacterized protein</fullName>
    </submittedName>
</protein>
<name>A0AAV5JIM5_9ROSI</name>
<comment type="caution">
    <text evidence="1">The sequence shown here is derived from an EMBL/GenBank/DDBJ whole genome shotgun (WGS) entry which is preliminary data.</text>
</comment>
<dbReference type="EMBL" id="BPVZ01000037">
    <property type="protein sequence ID" value="GKV12651.1"/>
    <property type="molecule type" value="Genomic_DNA"/>
</dbReference>
<organism evidence="1 2">
    <name type="scientific">Rubroshorea leprosula</name>
    <dbReference type="NCBI Taxonomy" id="152421"/>
    <lineage>
        <taxon>Eukaryota</taxon>
        <taxon>Viridiplantae</taxon>
        <taxon>Streptophyta</taxon>
        <taxon>Embryophyta</taxon>
        <taxon>Tracheophyta</taxon>
        <taxon>Spermatophyta</taxon>
        <taxon>Magnoliopsida</taxon>
        <taxon>eudicotyledons</taxon>
        <taxon>Gunneridae</taxon>
        <taxon>Pentapetalae</taxon>
        <taxon>rosids</taxon>
        <taxon>malvids</taxon>
        <taxon>Malvales</taxon>
        <taxon>Dipterocarpaceae</taxon>
        <taxon>Rubroshorea</taxon>
    </lineage>
</organism>
<dbReference type="AlphaFoldDB" id="A0AAV5JIM5"/>
<proteinExistence type="predicted"/>
<evidence type="ECO:0000313" key="2">
    <source>
        <dbReference type="Proteomes" id="UP001054252"/>
    </source>
</evidence>
<sequence>MRILSIVILSSVSERGWHPSTGSIFLELEDFQLLNIG</sequence>
<reference evidence="1 2" key="1">
    <citation type="journal article" date="2021" name="Commun. Biol.">
        <title>The genome of Shorea leprosula (Dipterocarpaceae) highlights the ecological relevance of drought in aseasonal tropical rainforests.</title>
        <authorList>
            <person name="Ng K.K.S."/>
            <person name="Kobayashi M.J."/>
            <person name="Fawcett J.A."/>
            <person name="Hatakeyama M."/>
            <person name="Paape T."/>
            <person name="Ng C.H."/>
            <person name="Ang C.C."/>
            <person name="Tnah L.H."/>
            <person name="Lee C.T."/>
            <person name="Nishiyama T."/>
            <person name="Sese J."/>
            <person name="O'Brien M.J."/>
            <person name="Copetti D."/>
            <person name="Mohd Noor M.I."/>
            <person name="Ong R.C."/>
            <person name="Putra M."/>
            <person name="Sireger I.Z."/>
            <person name="Indrioko S."/>
            <person name="Kosugi Y."/>
            <person name="Izuno A."/>
            <person name="Isagi Y."/>
            <person name="Lee S.L."/>
            <person name="Shimizu K.K."/>
        </authorList>
    </citation>
    <scope>NUCLEOTIDE SEQUENCE [LARGE SCALE GENOMIC DNA]</scope>
    <source>
        <strain evidence="1">214</strain>
    </source>
</reference>
<accession>A0AAV5JIM5</accession>